<accession>A0ABT7NCJ7</accession>
<evidence type="ECO:0000313" key="3">
    <source>
        <dbReference type="Proteomes" id="UP001174908"/>
    </source>
</evidence>
<sequence length="123" mass="13628">MILVDTSVWIDHLARGDTQLQALLEEDQVLAHPFVIAEIALGSLPRRAETLDALRALPSAPIATNEETMGFLEKERLFGLGIGYVDLHLLASTRLQPTTYLWTRDKRLLSAALQLNLAAFAPH</sequence>
<name>A0ABT7NCJ7_9BURK</name>
<dbReference type="Gene3D" id="3.40.50.1010">
    <property type="entry name" value="5'-nuclease"/>
    <property type="match status" value="1"/>
</dbReference>
<reference evidence="2" key="1">
    <citation type="submission" date="2023-06" db="EMBL/GenBank/DDBJ databases">
        <authorList>
            <person name="Jiang Y."/>
            <person name="Liu Q."/>
        </authorList>
    </citation>
    <scope>NUCLEOTIDE SEQUENCE</scope>
    <source>
        <strain evidence="2">CGMCC 1.12089</strain>
    </source>
</reference>
<dbReference type="Proteomes" id="UP001174908">
    <property type="component" value="Unassembled WGS sequence"/>
</dbReference>
<dbReference type="Pfam" id="PF01850">
    <property type="entry name" value="PIN"/>
    <property type="match status" value="1"/>
</dbReference>
<evidence type="ECO:0000259" key="1">
    <source>
        <dbReference type="Pfam" id="PF01850"/>
    </source>
</evidence>
<keyword evidence="3" id="KW-1185">Reference proteome</keyword>
<dbReference type="SUPFAM" id="SSF88723">
    <property type="entry name" value="PIN domain-like"/>
    <property type="match status" value="1"/>
</dbReference>
<organism evidence="2 3">
    <name type="scientific">Variovorax dokdonensis</name>
    <dbReference type="NCBI Taxonomy" id="344883"/>
    <lineage>
        <taxon>Bacteria</taxon>
        <taxon>Pseudomonadati</taxon>
        <taxon>Pseudomonadota</taxon>
        <taxon>Betaproteobacteria</taxon>
        <taxon>Burkholderiales</taxon>
        <taxon>Comamonadaceae</taxon>
        <taxon>Variovorax</taxon>
    </lineage>
</organism>
<protein>
    <submittedName>
        <fullName evidence="2">PIN domain-containing protein</fullName>
    </submittedName>
</protein>
<gene>
    <name evidence="2" type="ORF">QTH91_14260</name>
</gene>
<dbReference type="EMBL" id="JASZYV010000003">
    <property type="protein sequence ID" value="MDM0045653.1"/>
    <property type="molecule type" value="Genomic_DNA"/>
</dbReference>
<feature type="domain" description="PIN" evidence="1">
    <location>
        <begin position="2"/>
        <end position="110"/>
    </location>
</feature>
<dbReference type="RefSeq" id="WP_286660772.1">
    <property type="nucleotide sequence ID" value="NZ_JASZYV010000003.1"/>
</dbReference>
<evidence type="ECO:0000313" key="2">
    <source>
        <dbReference type="EMBL" id="MDM0045653.1"/>
    </source>
</evidence>
<proteinExistence type="predicted"/>
<comment type="caution">
    <text evidence="2">The sequence shown here is derived from an EMBL/GenBank/DDBJ whole genome shotgun (WGS) entry which is preliminary data.</text>
</comment>
<dbReference type="InterPro" id="IPR002716">
    <property type="entry name" value="PIN_dom"/>
</dbReference>
<dbReference type="InterPro" id="IPR029060">
    <property type="entry name" value="PIN-like_dom_sf"/>
</dbReference>